<evidence type="ECO:0000256" key="4">
    <source>
        <dbReference type="SAM" id="MobiDB-lite"/>
    </source>
</evidence>
<proteinExistence type="inferred from homology"/>
<gene>
    <name evidence="6" type="ORF">CWE14_02985</name>
</gene>
<comment type="similarity">
    <text evidence="1 3">Belongs to the pseudouridine synthase RsuA family.</text>
</comment>
<dbReference type="GO" id="GO:0006364">
    <property type="term" value="P:rRNA processing"/>
    <property type="evidence" value="ECO:0007669"/>
    <property type="project" value="UniProtKB-ARBA"/>
</dbReference>
<dbReference type="GO" id="GO:0140098">
    <property type="term" value="F:catalytic activity, acting on RNA"/>
    <property type="evidence" value="ECO:0007669"/>
    <property type="project" value="UniProtKB-ARBA"/>
</dbReference>
<evidence type="ECO:0000256" key="3">
    <source>
        <dbReference type="RuleBase" id="RU003887"/>
    </source>
</evidence>
<evidence type="ECO:0000256" key="2">
    <source>
        <dbReference type="ARBA" id="ARBA00023235"/>
    </source>
</evidence>
<dbReference type="AlphaFoldDB" id="A0A432WMF3"/>
<dbReference type="InterPro" id="IPR000748">
    <property type="entry name" value="PsdUridine_synth_RsuA/RluB/E/F"/>
</dbReference>
<evidence type="ECO:0000313" key="6">
    <source>
        <dbReference type="EMBL" id="RUO34973.1"/>
    </source>
</evidence>
<feature type="region of interest" description="Disordered" evidence="4">
    <location>
        <begin position="1"/>
        <end position="21"/>
    </location>
</feature>
<dbReference type="GO" id="GO:0009982">
    <property type="term" value="F:pseudouridine synthase activity"/>
    <property type="evidence" value="ECO:0007669"/>
    <property type="project" value="InterPro"/>
</dbReference>
<evidence type="ECO:0000256" key="1">
    <source>
        <dbReference type="ARBA" id="ARBA00008348"/>
    </source>
</evidence>
<dbReference type="SUPFAM" id="SSF55120">
    <property type="entry name" value="Pseudouridine synthase"/>
    <property type="match status" value="1"/>
</dbReference>
<accession>A0A432WMF3</accession>
<dbReference type="RefSeq" id="WP_126798003.1">
    <property type="nucleotide sequence ID" value="NZ_PIPO01000001.1"/>
</dbReference>
<dbReference type="InterPro" id="IPR050343">
    <property type="entry name" value="RsuA_PseudoU_synthase"/>
</dbReference>
<evidence type="ECO:0000259" key="5">
    <source>
        <dbReference type="Pfam" id="PF00849"/>
    </source>
</evidence>
<dbReference type="InterPro" id="IPR020103">
    <property type="entry name" value="PsdUridine_synth_cat_dom_sf"/>
</dbReference>
<dbReference type="InterPro" id="IPR042092">
    <property type="entry name" value="PsdUridine_s_RsuA/RluB/E/F_cat"/>
</dbReference>
<dbReference type="EMBL" id="PIPO01000001">
    <property type="protein sequence ID" value="RUO34973.1"/>
    <property type="molecule type" value="Genomic_DNA"/>
</dbReference>
<dbReference type="NCBIfam" id="TIGR00093">
    <property type="entry name" value="pseudouridine synthase"/>
    <property type="match status" value="1"/>
</dbReference>
<dbReference type="EC" id="5.4.99.-" evidence="3"/>
<dbReference type="Pfam" id="PF00849">
    <property type="entry name" value="PseudoU_synth_2"/>
    <property type="match status" value="1"/>
</dbReference>
<name>A0A432WMF3_9GAMM</name>
<protein>
    <recommendedName>
        <fullName evidence="3">Pseudouridine synthase</fullName>
        <ecNumber evidence="3">5.4.99.-</ecNumber>
    </recommendedName>
</protein>
<comment type="caution">
    <text evidence="6">The sequence shown here is derived from an EMBL/GenBank/DDBJ whole genome shotgun (WGS) entry which is preliminary data.</text>
</comment>
<dbReference type="Gene3D" id="3.30.70.1560">
    <property type="entry name" value="Alpha-L RNA-binding motif"/>
    <property type="match status" value="1"/>
</dbReference>
<dbReference type="PANTHER" id="PTHR47683">
    <property type="entry name" value="PSEUDOURIDINE SYNTHASE FAMILY PROTEIN-RELATED"/>
    <property type="match status" value="1"/>
</dbReference>
<reference evidence="6 7" key="1">
    <citation type="journal article" date="2011" name="Front. Microbiol.">
        <title>Genomic signatures of strain selection and enhancement in Bacillus atrophaeus var. globigii, a historical biowarfare simulant.</title>
        <authorList>
            <person name="Gibbons H.S."/>
            <person name="Broomall S.M."/>
            <person name="McNew L.A."/>
            <person name="Daligault H."/>
            <person name="Chapman C."/>
            <person name="Bruce D."/>
            <person name="Karavis M."/>
            <person name="Krepps M."/>
            <person name="McGregor P.A."/>
            <person name="Hong C."/>
            <person name="Park K.H."/>
            <person name="Akmal A."/>
            <person name="Feldman A."/>
            <person name="Lin J.S."/>
            <person name="Chang W.E."/>
            <person name="Higgs B.W."/>
            <person name="Demirev P."/>
            <person name="Lindquist J."/>
            <person name="Liem A."/>
            <person name="Fochler E."/>
            <person name="Read T.D."/>
            <person name="Tapia R."/>
            <person name="Johnson S."/>
            <person name="Bishop-Lilly K.A."/>
            <person name="Detter C."/>
            <person name="Han C."/>
            <person name="Sozhamannan S."/>
            <person name="Rosenzweig C.N."/>
            <person name="Skowronski E.W."/>
        </authorList>
    </citation>
    <scope>NUCLEOTIDE SEQUENCE [LARGE SCALE GENOMIC DNA]</scope>
    <source>
        <strain evidence="6 7">Y4G10-17</strain>
    </source>
</reference>
<keyword evidence="2 3" id="KW-0413">Isomerase</keyword>
<dbReference type="GO" id="GO:0003723">
    <property type="term" value="F:RNA binding"/>
    <property type="evidence" value="ECO:0007669"/>
    <property type="project" value="InterPro"/>
</dbReference>
<feature type="compositionally biased region" description="Basic residues" evidence="4">
    <location>
        <begin position="8"/>
        <end position="17"/>
    </location>
</feature>
<dbReference type="PANTHER" id="PTHR47683:SF2">
    <property type="entry name" value="RNA-BINDING S4 DOMAIN-CONTAINING PROTEIN"/>
    <property type="match status" value="1"/>
</dbReference>
<dbReference type="InterPro" id="IPR020094">
    <property type="entry name" value="TruA/RsuA/RluB/E/F_N"/>
</dbReference>
<evidence type="ECO:0000313" key="7">
    <source>
        <dbReference type="Proteomes" id="UP000287823"/>
    </source>
</evidence>
<dbReference type="Proteomes" id="UP000287823">
    <property type="component" value="Unassembled WGS sequence"/>
</dbReference>
<dbReference type="PROSITE" id="PS01149">
    <property type="entry name" value="PSI_RSU"/>
    <property type="match status" value="1"/>
</dbReference>
<dbReference type="InterPro" id="IPR006145">
    <property type="entry name" value="PsdUridine_synth_RsuA/RluA"/>
</dbReference>
<feature type="domain" description="Pseudouridine synthase RsuA/RluA-like" evidence="5">
    <location>
        <begin position="23"/>
        <end position="168"/>
    </location>
</feature>
<dbReference type="GO" id="GO:0001522">
    <property type="term" value="P:pseudouridine synthesis"/>
    <property type="evidence" value="ECO:0007669"/>
    <property type="project" value="InterPro"/>
</dbReference>
<dbReference type="InterPro" id="IPR018496">
    <property type="entry name" value="PsdUridine_synth_RsuA/RluB_CS"/>
</dbReference>
<dbReference type="Gene3D" id="3.30.70.580">
    <property type="entry name" value="Pseudouridine synthase I, catalytic domain, N-terminal subdomain"/>
    <property type="match status" value="1"/>
</dbReference>
<keyword evidence="7" id="KW-1185">Reference proteome</keyword>
<organism evidence="6 7">
    <name type="scientific">Aliidiomarina soli</name>
    <dbReference type="NCBI Taxonomy" id="1928574"/>
    <lineage>
        <taxon>Bacteria</taxon>
        <taxon>Pseudomonadati</taxon>
        <taxon>Pseudomonadota</taxon>
        <taxon>Gammaproteobacteria</taxon>
        <taxon>Alteromonadales</taxon>
        <taxon>Idiomarinaceae</taxon>
        <taxon>Aliidiomarina</taxon>
    </lineage>
</organism>
<sequence length="211" mass="23897">MNTTPPAQRRHKSRRPRPQTPRLLLFNKPFGVLSQFSGEPGDQTLKDYIDLPDVYPAGRLDKDSEGLLLLTNDGQLQAKISSPKFKLAKTYFVLVEGEPDEQALQQLARGVELKDGITLPAEVETCAEPSWLWPRIPPVRERKSITDSWLKLTIREGKNRQVRRMTAAVGLPTLRLIRYQIGPWNLQSLAPETSREVPAKLPPNMARSLKK</sequence>